<protein>
    <submittedName>
        <fullName evidence="2">Uncharacterized protein</fullName>
    </submittedName>
</protein>
<feature type="region of interest" description="Disordered" evidence="1">
    <location>
        <begin position="153"/>
        <end position="175"/>
    </location>
</feature>
<evidence type="ECO:0000256" key="1">
    <source>
        <dbReference type="SAM" id="MobiDB-lite"/>
    </source>
</evidence>
<keyword evidence="3" id="KW-1185">Reference proteome</keyword>
<dbReference type="Proteomes" id="UP000479190">
    <property type="component" value="Unassembled WGS sequence"/>
</dbReference>
<proteinExistence type="predicted"/>
<dbReference type="EMBL" id="CADCXV010000177">
    <property type="protein sequence ID" value="CAB0028693.1"/>
    <property type="molecule type" value="Genomic_DNA"/>
</dbReference>
<sequence>MDLCPSEPLHGLRSRSSARPRGTTDPARRRAKDRVRSAEKSRTDIERAYGNFGKLGEKLMTMGACISRMEQLKIRWAEFEAAHKLLQEDPDVDPEDPISRTTNTTRRPDWQLHKHLSRIQRIVAARGRCNVACADVADRTVVWKGPEMLSANDSSVQGARGGPIMHKKSRRRTLM</sequence>
<name>A0A6H5HWP2_9HYME</name>
<accession>A0A6H5HWP2</accession>
<feature type="region of interest" description="Disordered" evidence="1">
    <location>
        <begin position="1"/>
        <end position="42"/>
    </location>
</feature>
<evidence type="ECO:0000313" key="2">
    <source>
        <dbReference type="EMBL" id="CAB0028693.1"/>
    </source>
</evidence>
<reference evidence="2 3" key="1">
    <citation type="submission" date="2020-02" db="EMBL/GenBank/DDBJ databases">
        <authorList>
            <person name="Ferguson B K."/>
        </authorList>
    </citation>
    <scope>NUCLEOTIDE SEQUENCE [LARGE SCALE GENOMIC DNA]</scope>
</reference>
<evidence type="ECO:0000313" key="3">
    <source>
        <dbReference type="Proteomes" id="UP000479190"/>
    </source>
</evidence>
<feature type="compositionally biased region" description="Basic residues" evidence="1">
    <location>
        <begin position="165"/>
        <end position="175"/>
    </location>
</feature>
<dbReference type="AlphaFoldDB" id="A0A6H5HWP2"/>
<organism evidence="2 3">
    <name type="scientific">Trichogramma brassicae</name>
    <dbReference type="NCBI Taxonomy" id="86971"/>
    <lineage>
        <taxon>Eukaryota</taxon>
        <taxon>Metazoa</taxon>
        <taxon>Ecdysozoa</taxon>
        <taxon>Arthropoda</taxon>
        <taxon>Hexapoda</taxon>
        <taxon>Insecta</taxon>
        <taxon>Pterygota</taxon>
        <taxon>Neoptera</taxon>
        <taxon>Endopterygota</taxon>
        <taxon>Hymenoptera</taxon>
        <taxon>Apocrita</taxon>
        <taxon>Proctotrupomorpha</taxon>
        <taxon>Chalcidoidea</taxon>
        <taxon>Trichogrammatidae</taxon>
        <taxon>Trichogramma</taxon>
    </lineage>
</organism>
<gene>
    <name evidence="2" type="ORF">TBRA_LOCUS832</name>
</gene>
<feature type="non-terminal residue" evidence="2">
    <location>
        <position position="175"/>
    </location>
</feature>